<comment type="pathway">
    <text evidence="4">Carotenoid biosynthesis; staphyloxanthin biosynthesis; staphyloxanthin from farnesyl diphosphate: step 3/5.</text>
</comment>
<dbReference type="EMBL" id="CP046147">
    <property type="protein sequence ID" value="WFG40570.1"/>
    <property type="molecule type" value="Genomic_DNA"/>
</dbReference>
<evidence type="ECO:0000256" key="3">
    <source>
        <dbReference type="ARBA" id="ARBA00023002"/>
    </source>
</evidence>
<reference evidence="12 13" key="1">
    <citation type="submission" date="2019-11" db="EMBL/GenBank/DDBJ databases">
        <authorList>
            <person name="Cho J.-C."/>
        </authorList>
    </citation>
    <scope>NUCLEOTIDE SEQUENCE [LARGE SCALE GENOMIC DNA]</scope>
    <source>
        <strain evidence="12 13">JH1073</strain>
    </source>
</reference>
<organism evidence="12 13">
    <name type="scientific">Candidatus Lucifugimonas marina</name>
    <dbReference type="NCBI Taxonomy" id="3038979"/>
    <lineage>
        <taxon>Bacteria</taxon>
        <taxon>Bacillati</taxon>
        <taxon>Chloroflexota</taxon>
        <taxon>Dehalococcoidia</taxon>
        <taxon>SAR202 cluster</taxon>
        <taxon>Candidatus Lucifugimonadales</taxon>
        <taxon>Candidatus Lucifugimonadaceae</taxon>
        <taxon>Candidatus Lucifugimonas</taxon>
    </lineage>
</organism>
<dbReference type="RefSeq" id="WP_342823921.1">
    <property type="nucleotide sequence ID" value="NZ_CP046146.1"/>
</dbReference>
<dbReference type="Gene3D" id="3.50.50.60">
    <property type="entry name" value="FAD/NAD(P)-binding domain"/>
    <property type="match status" value="2"/>
</dbReference>
<comment type="similarity">
    <text evidence="5">Belongs to the carotenoid/retinoid oxidoreductase family. CrtP subfamily.</text>
</comment>
<dbReference type="PANTHER" id="PTHR43734">
    <property type="entry name" value="PHYTOENE DESATURASE"/>
    <property type="match status" value="1"/>
</dbReference>
<dbReference type="PANTHER" id="PTHR43734:SF7">
    <property type="entry name" value="4,4'-DIAPONEUROSPORENE OXYGENASE"/>
    <property type="match status" value="1"/>
</dbReference>
<evidence type="ECO:0000256" key="6">
    <source>
        <dbReference type="ARBA" id="ARBA00039159"/>
    </source>
</evidence>
<comment type="cofactor">
    <cofactor evidence="1">
        <name>FAD</name>
        <dbReference type="ChEBI" id="CHEBI:57692"/>
    </cofactor>
</comment>
<dbReference type="InterPro" id="IPR036188">
    <property type="entry name" value="FAD/NAD-bd_sf"/>
</dbReference>
<evidence type="ECO:0000256" key="7">
    <source>
        <dbReference type="ARBA" id="ARBA00041900"/>
    </source>
</evidence>
<evidence type="ECO:0000256" key="8">
    <source>
        <dbReference type="ARBA" id="ARBA00042619"/>
    </source>
</evidence>
<evidence type="ECO:0000256" key="9">
    <source>
        <dbReference type="ARBA" id="ARBA00048532"/>
    </source>
</evidence>
<proteinExistence type="inferred from homology"/>
<dbReference type="AlphaFoldDB" id="A0AAJ5ZGL1"/>
<evidence type="ECO:0000259" key="11">
    <source>
        <dbReference type="Pfam" id="PF01593"/>
    </source>
</evidence>
<name>A0AAJ5ZGL1_9CHLR</name>
<dbReference type="NCBIfam" id="TIGR02734">
    <property type="entry name" value="crtI_fam"/>
    <property type="match status" value="1"/>
</dbReference>
<dbReference type="SUPFAM" id="SSF51905">
    <property type="entry name" value="FAD/NAD(P)-binding domain"/>
    <property type="match status" value="1"/>
</dbReference>
<evidence type="ECO:0000256" key="4">
    <source>
        <dbReference type="ARBA" id="ARBA00037901"/>
    </source>
</evidence>
<evidence type="ECO:0000313" key="13">
    <source>
        <dbReference type="Proteomes" id="UP001219901"/>
    </source>
</evidence>
<keyword evidence="13" id="KW-1185">Reference proteome</keyword>
<dbReference type="GO" id="GO:0016491">
    <property type="term" value="F:oxidoreductase activity"/>
    <property type="evidence" value="ECO:0007669"/>
    <property type="project" value="UniProtKB-KW"/>
</dbReference>
<sequence>MTRTAFVVGAGLGGLATALRLVHRGWKVVVLEQGPEPGGKLNRYEQDGFRFDTGPSLITLPHVFDRLFAIGGVDFRERLNPVRLDPLFEYRFSDQSRFTYSSELSYLTAEIERLTGSTEDIDGLYRFLELGAKLYNLSEKTFFDRPPLARPRFKDLSLLLSAPKRHAWSNYKKSVQHHFKDPRMRQVFERYPTYVGATPEKAVGTLALIPYMELAFGGWYVPGGIYRIVQELRNLVIQAGVRIKYNVAVSDISTENGSAVGVETSTGDSLKSDIVVSNADPGSIHRITNGKAGRELKSDQRSMSGFVMLIGLNKKLKNIRHHTVCFSEDYNREFSQIFNERRFPDDPTVYVNIPSVTDPTTAPAGAESVFVMANAPADPSAWTPEFQAEAVRRVQARLTASGMPDLFANAQFVEYWTPARLESDYSAPGGSIYGQVSHGWRGTFIRPSLKDRKINNLYYVGGGTHPGGGTPTVLMSAEIVSDVIGNRSE</sequence>
<accession>A0AAJ5ZGL1</accession>
<dbReference type="Pfam" id="PF01593">
    <property type="entry name" value="Amino_oxidase"/>
    <property type="match status" value="1"/>
</dbReference>
<feature type="domain" description="Amine oxidase" evidence="11">
    <location>
        <begin position="12"/>
        <end position="484"/>
    </location>
</feature>
<keyword evidence="2 10" id="KW-0125">Carotenoid biosynthesis</keyword>
<gene>
    <name evidence="12" type="primary">crtI</name>
    <name evidence="12" type="ORF">GKO48_13485</name>
</gene>
<protein>
    <recommendedName>
        <fullName evidence="6">4,4'-diaponeurosporene oxygenase</fullName>
    </recommendedName>
    <alternativeName>
        <fullName evidence="7">4,4'-diaponeurosporene oxidase</fullName>
    </alternativeName>
    <alternativeName>
        <fullName evidence="8">Carotenoid oxidase</fullName>
    </alternativeName>
</protein>
<evidence type="ECO:0000256" key="2">
    <source>
        <dbReference type="ARBA" id="ARBA00022746"/>
    </source>
</evidence>
<dbReference type="InterPro" id="IPR002937">
    <property type="entry name" value="Amino_oxidase"/>
</dbReference>
<evidence type="ECO:0000256" key="10">
    <source>
        <dbReference type="RuleBase" id="RU362075"/>
    </source>
</evidence>
<evidence type="ECO:0000256" key="5">
    <source>
        <dbReference type="ARBA" id="ARBA00038194"/>
    </source>
</evidence>
<dbReference type="GO" id="GO:0016117">
    <property type="term" value="P:carotenoid biosynthetic process"/>
    <property type="evidence" value="ECO:0007669"/>
    <property type="project" value="UniProtKB-KW"/>
</dbReference>
<reference evidence="13" key="2">
    <citation type="submission" date="2023-06" db="EMBL/GenBank/DDBJ databases">
        <title>Pangenomics reveal diversification of enzyme families and niche specialization in globally abundant SAR202 bacteria.</title>
        <authorList>
            <person name="Saw J.H.W."/>
        </authorList>
    </citation>
    <scope>NUCLEOTIDE SEQUENCE [LARGE SCALE GENOMIC DNA]</scope>
    <source>
        <strain evidence="13">JH1073</strain>
    </source>
</reference>
<comment type="catalytic activity">
    <reaction evidence="9">
        <text>all-trans-4,4'-diaponeurosporene + 2 AH2 + 2 O2 = 4,4'-diaponeurosporenal + 2 A + 3 H2O</text>
        <dbReference type="Rhea" id="RHEA:56104"/>
        <dbReference type="ChEBI" id="CHEBI:13193"/>
        <dbReference type="ChEBI" id="CHEBI:15377"/>
        <dbReference type="ChEBI" id="CHEBI:15379"/>
        <dbReference type="ChEBI" id="CHEBI:17499"/>
        <dbReference type="ChEBI" id="CHEBI:62743"/>
        <dbReference type="ChEBI" id="CHEBI:79065"/>
    </reaction>
</comment>
<evidence type="ECO:0000313" key="12">
    <source>
        <dbReference type="EMBL" id="WFG40570.1"/>
    </source>
</evidence>
<dbReference type="Proteomes" id="UP001219901">
    <property type="component" value="Chromosome"/>
</dbReference>
<evidence type="ECO:0000256" key="1">
    <source>
        <dbReference type="ARBA" id="ARBA00001974"/>
    </source>
</evidence>
<keyword evidence="3 10" id="KW-0560">Oxidoreductase</keyword>
<dbReference type="InterPro" id="IPR014105">
    <property type="entry name" value="Carotenoid/retinoid_OxRdtase"/>
</dbReference>